<evidence type="ECO:0000256" key="1">
    <source>
        <dbReference type="PROSITE-ProRule" id="PRU00023"/>
    </source>
</evidence>
<dbReference type="InterPro" id="IPR029052">
    <property type="entry name" value="Metallo-depent_PP-like"/>
</dbReference>
<keyword evidence="1" id="KW-0040">ANK repeat</keyword>
<dbReference type="OrthoDB" id="550558at2759"/>
<feature type="repeat" description="ANK" evidence="1">
    <location>
        <begin position="19"/>
        <end position="51"/>
    </location>
</feature>
<dbReference type="SUPFAM" id="SSF48403">
    <property type="entry name" value="Ankyrin repeat"/>
    <property type="match status" value="1"/>
</dbReference>
<sequence>MVEMLLSRSDVDPDEEDISSQTPLYFAAQIGHEDIVRLLHVHGANVDYDDYRDFIQKQTNQFELVFLVLGNHKFYNGTFTAGLEKARQLEQEPSLNGRLVLLHQKRYNIPGPGVTILGCTLWSKLPPDSAETVRSRVQDFKQIEDWTAHDHSVAHVSDLAWLLEEMRQVDGEAENSKSVLVATHHAPSLQRTSSPQYAQSPWRFAFATDVLSQVSSRVRIWLFGHTHYTTDSKK</sequence>
<dbReference type="Proteomes" id="UP000326565">
    <property type="component" value="Unassembled WGS sequence"/>
</dbReference>
<name>A0A5N5X1H5_9EURO</name>
<accession>A0A5N5X1H5</accession>
<dbReference type="Pfam" id="PF00023">
    <property type="entry name" value="Ank"/>
    <property type="match status" value="1"/>
</dbReference>
<dbReference type="PANTHER" id="PTHR37844:SF2">
    <property type="entry name" value="SER_THR PROTEIN PHOSPHATASE SUPERFAMILY (AFU_ORTHOLOGUE AFUA_1G14840)"/>
    <property type="match status" value="1"/>
</dbReference>
<evidence type="ECO:0000313" key="3">
    <source>
        <dbReference type="Proteomes" id="UP000326565"/>
    </source>
</evidence>
<dbReference type="InterPro" id="IPR036770">
    <property type="entry name" value="Ankyrin_rpt-contain_sf"/>
</dbReference>
<dbReference type="Gene3D" id="3.60.21.10">
    <property type="match status" value="1"/>
</dbReference>
<reference evidence="2 3" key="1">
    <citation type="submission" date="2019-04" db="EMBL/GenBank/DDBJ databases">
        <title>Friends and foes A comparative genomics study of 23 Aspergillus species from section Flavi.</title>
        <authorList>
            <consortium name="DOE Joint Genome Institute"/>
            <person name="Kjaerbolling I."/>
            <person name="Vesth T."/>
            <person name="Frisvad J.C."/>
            <person name="Nybo J.L."/>
            <person name="Theobald S."/>
            <person name="Kildgaard S."/>
            <person name="Isbrandt T."/>
            <person name="Kuo A."/>
            <person name="Sato A."/>
            <person name="Lyhne E.K."/>
            <person name="Kogle M.E."/>
            <person name="Wiebenga A."/>
            <person name="Kun R.S."/>
            <person name="Lubbers R.J."/>
            <person name="Makela M.R."/>
            <person name="Barry K."/>
            <person name="Chovatia M."/>
            <person name="Clum A."/>
            <person name="Daum C."/>
            <person name="Haridas S."/>
            <person name="He G."/>
            <person name="LaButti K."/>
            <person name="Lipzen A."/>
            <person name="Mondo S."/>
            <person name="Riley R."/>
            <person name="Salamov A."/>
            <person name="Simmons B.A."/>
            <person name="Magnuson J.K."/>
            <person name="Henrissat B."/>
            <person name="Mortensen U.H."/>
            <person name="Larsen T.O."/>
            <person name="Devries R.P."/>
            <person name="Grigoriev I.V."/>
            <person name="Machida M."/>
            <person name="Baker S.E."/>
            <person name="Andersen M.R."/>
        </authorList>
    </citation>
    <scope>NUCLEOTIDE SEQUENCE [LARGE SCALE GENOMIC DNA]</scope>
    <source>
        <strain evidence="2 3">CBS 151.66</strain>
    </source>
</reference>
<evidence type="ECO:0000313" key="2">
    <source>
        <dbReference type="EMBL" id="KAB8074638.1"/>
    </source>
</evidence>
<dbReference type="InterPro" id="IPR002110">
    <property type="entry name" value="Ankyrin_rpt"/>
</dbReference>
<dbReference type="AlphaFoldDB" id="A0A5N5X1H5"/>
<protein>
    <submittedName>
        <fullName evidence="2">Uncharacterized protein</fullName>
    </submittedName>
</protein>
<dbReference type="Gene3D" id="1.25.40.20">
    <property type="entry name" value="Ankyrin repeat-containing domain"/>
    <property type="match status" value="1"/>
</dbReference>
<dbReference type="PROSITE" id="PS50088">
    <property type="entry name" value="ANK_REPEAT"/>
    <property type="match status" value="1"/>
</dbReference>
<dbReference type="GO" id="GO:0016787">
    <property type="term" value="F:hydrolase activity"/>
    <property type="evidence" value="ECO:0007669"/>
    <property type="project" value="InterPro"/>
</dbReference>
<dbReference type="SUPFAM" id="SSF56300">
    <property type="entry name" value="Metallo-dependent phosphatases"/>
    <property type="match status" value="1"/>
</dbReference>
<keyword evidence="3" id="KW-1185">Reference proteome</keyword>
<proteinExistence type="predicted"/>
<dbReference type="SMART" id="SM00248">
    <property type="entry name" value="ANK"/>
    <property type="match status" value="1"/>
</dbReference>
<dbReference type="PANTHER" id="PTHR37844">
    <property type="entry name" value="SER/THR PROTEIN PHOSPHATASE SUPERFAMILY (AFU_ORTHOLOGUE AFUA_1G14840)"/>
    <property type="match status" value="1"/>
</dbReference>
<dbReference type="EMBL" id="ML732206">
    <property type="protein sequence ID" value="KAB8074638.1"/>
    <property type="molecule type" value="Genomic_DNA"/>
</dbReference>
<organism evidence="2 3">
    <name type="scientific">Aspergillus leporis</name>
    <dbReference type="NCBI Taxonomy" id="41062"/>
    <lineage>
        <taxon>Eukaryota</taxon>
        <taxon>Fungi</taxon>
        <taxon>Dikarya</taxon>
        <taxon>Ascomycota</taxon>
        <taxon>Pezizomycotina</taxon>
        <taxon>Eurotiomycetes</taxon>
        <taxon>Eurotiomycetidae</taxon>
        <taxon>Eurotiales</taxon>
        <taxon>Aspergillaceae</taxon>
        <taxon>Aspergillus</taxon>
        <taxon>Aspergillus subgen. Circumdati</taxon>
    </lineage>
</organism>
<dbReference type="PROSITE" id="PS50297">
    <property type="entry name" value="ANK_REP_REGION"/>
    <property type="match status" value="1"/>
</dbReference>
<gene>
    <name evidence="2" type="ORF">BDV29DRAFT_156406</name>
</gene>